<proteinExistence type="predicted"/>
<evidence type="ECO:0000313" key="1">
    <source>
        <dbReference type="EMBL" id="MCI2285984.1"/>
    </source>
</evidence>
<comment type="caution">
    <text evidence="1">The sequence shown here is derived from an EMBL/GenBank/DDBJ whole genome shotgun (WGS) entry which is preliminary data.</text>
</comment>
<dbReference type="RefSeq" id="WP_242289066.1">
    <property type="nucleotide sequence ID" value="NZ_JAKKSL010000007.1"/>
</dbReference>
<dbReference type="Proteomes" id="UP001139646">
    <property type="component" value="Unassembled WGS sequence"/>
</dbReference>
<gene>
    <name evidence="1" type="ORF">L3081_24465</name>
</gene>
<dbReference type="EMBL" id="JAKKSL010000007">
    <property type="protein sequence ID" value="MCI2285984.1"/>
    <property type="molecule type" value="Genomic_DNA"/>
</dbReference>
<organism evidence="1 2">
    <name type="scientific">Colwellia maritima</name>
    <dbReference type="NCBI Taxonomy" id="2912588"/>
    <lineage>
        <taxon>Bacteria</taxon>
        <taxon>Pseudomonadati</taxon>
        <taxon>Pseudomonadota</taxon>
        <taxon>Gammaproteobacteria</taxon>
        <taxon>Alteromonadales</taxon>
        <taxon>Colwelliaceae</taxon>
        <taxon>Colwellia</taxon>
    </lineage>
</organism>
<protein>
    <submittedName>
        <fullName evidence="1">AHH domain-containing protein</fullName>
    </submittedName>
</protein>
<accession>A0ABS9X6Y6</accession>
<dbReference type="Pfam" id="PF14412">
    <property type="entry name" value="AHH"/>
    <property type="match status" value="1"/>
</dbReference>
<dbReference type="InterPro" id="IPR032871">
    <property type="entry name" value="AHH_dom_containing"/>
</dbReference>
<keyword evidence="2" id="KW-1185">Reference proteome</keyword>
<reference evidence="1" key="1">
    <citation type="submission" date="2022-01" db="EMBL/GenBank/DDBJ databases">
        <title>Colwellia maritima, isolated from seawater.</title>
        <authorList>
            <person name="Kristyanto S."/>
            <person name="Jung J."/>
            <person name="Jeon C.O."/>
        </authorList>
    </citation>
    <scope>NUCLEOTIDE SEQUENCE</scope>
    <source>
        <strain evidence="1">MSW7</strain>
    </source>
</reference>
<name>A0ABS9X6Y6_9GAMM</name>
<evidence type="ECO:0000313" key="2">
    <source>
        <dbReference type="Proteomes" id="UP001139646"/>
    </source>
</evidence>
<sequence>MAQSYLKKYREDSNQSDLSSLSKEAHHPTNKLATFLFAIGEPKPTPAHEAHHIIPGKGRFDIRAILAARLNLHLAGVGINDPFNGTWLINFLHNKEFDWATPDAPPHRKIHRRNYETWIGRTLGQQNNNNKTEFINSLKVVKTHIKTGTLPPQIFEPNTELWKGI</sequence>